<dbReference type="OrthoDB" id="1658288at2759"/>
<evidence type="ECO:0000313" key="2">
    <source>
        <dbReference type="EMBL" id="RPB04602.1"/>
    </source>
</evidence>
<organism evidence="1 3">
    <name type="scientific">Choiromyces venosus 120613-1</name>
    <dbReference type="NCBI Taxonomy" id="1336337"/>
    <lineage>
        <taxon>Eukaryota</taxon>
        <taxon>Fungi</taxon>
        <taxon>Dikarya</taxon>
        <taxon>Ascomycota</taxon>
        <taxon>Pezizomycotina</taxon>
        <taxon>Pezizomycetes</taxon>
        <taxon>Pezizales</taxon>
        <taxon>Tuberaceae</taxon>
        <taxon>Choiromyces</taxon>
    </lineage>
</organism>
<gene>
    <name evidence="1" type="ORF">L873DRAFT_1897941</name>
    <name evidence="2" type="ORF">L873DRAFT_1928031</name>
</gene>
<proteinExistence type="predicted"/>
<dbReference type="AlphaFoldDB" id="A0A3N4IVP1"/>
<reference evidence="1 3" key="1">
    <citation type="journal article" date="2018" name="Nat. Ecol. Evol.">
        <title>Pezizomycetes genomes reveal the molecular basis of ectomycorrhizal truffle lifestyle.</title>
        <authorList>
            <person name="Murat C."/>
            <person name="Payen T."/>
            <person name="Noel B."/>
            <person name="Kuo A."/>
            <person name="Morin E."/>
            <person name="Chen J."/>
            <person name="Kohler A."/>
            <person name="Krizsan K."/>
            <person name="Balestrini R."/>
            <person name="Da Silva C."/>
            <person name="Montanini B."/>
            <person name="Hainaut M."/>
            <person name="Levati E."/>
            <person name="Barry K.W."/>
            <person name="Belfiori B."/>
            <person name="Cichocki N."/>
            <person name="Clum A."/>
            <person name="Dockter R.B."/>
            <person name="Fauchery L."/>
            <person name="Guy J."/>
            <person name="Iotti M."/>
            <person name="Le Tacon F."/>
            <person name="Lindquist E.A."/>
            <person name="Lipzen A."/>
            <person name="Malagnac F."/>
            <person name="Mello A."/>
            <person name="Molinier V."/>
            <person name="Miyauchi S."/>
            <person name="Poulain J."/>
            <person name="Riccioni C."/>
            <person name="Rubini A."/>
            <person name="Sitrit Y."/>
            <person name="Splivallo R."/>
            <person name="Traeger S."/>
            <person name="Wang M."/>
            <person name="Zifcakova L."/>
            <person name="Wipf D."/>
            <person name="Zambonelli A."/>
            <person name="Paolocci F."/>
            <person name="Nowrousian M."/>
            <person name="Ottonello S."/>
            <person name="Baldrian P."/>
            <person name="Spatafora J.W."/>
            <person name="Henrissat B."/>
            <person name="Nagy L.G."/>
            <person name="Aury J.M."/>
            <person name="Wincker P."/>
            <person name="Grigoriev I.V."/>
            <person name="Bonfante P."/>
            <person name="Martin F.M."/>
        </authorList>
    </citation>
    <scope>NUCLEOTIDE SEQUENCE [LARGE SCALE GENOMIC DNA]</scope>
    <source>
        <strain evidence="1 3">120613-1</strain>
    </source>
</reference>
<accession>A0A3N4IVP1</accession>
<evidence type="ECO:0000313" key="3">
    <source>
        <dbReference type="Proteomes" id="UP000276215"/>
    </source>
</evidence>
<protein>
    <submittedName>
        <fullName evidence="1">Uncharacterized protein</fullName>
    </submittedName>
</protein>
<name>A0A3N4IVP1_9PEZI</name>
<dbReference type="Proteomes" id="UP000276215">
    <property type="component" value="Unassembled WGS sequence"/>
</dbReference>
<dbReference type="EMBL" id="ML120357">
    <property type="protein sequence ID" value="RPB04602.1"/>
    <property type="molecule type" value="Genomic_DNA"/>
</dbReference>
<keyword evidence="3" id="KW-1185">Reference proteome</keyword>
<dbReference type="EMBL" id="ML120643">
    <property type="protein sequence ID" value="RPA88878.1"/>
    <property type="molecule type" value="Genomic_DNA"/>
</dbReference>
<sequence>MNHEAEVMYRRTLMGAERMLGSDYKDIVRCIYNPAGTLHKQREYEEVERLHLHRLTG</sequence>
<dbReference type="Gene3D" id="1.25.40.10">
    <property type="entry name" value="Tetratricopeptide repeat domain"/>
    <property type="match status" value="1"/>
</dbReference>
<dbReference type="InterPro" id="IPR011990">
    <property type="entry name" value="TPR-like_helical_dom_sf"/>
</dbReference>
<evidence type="ECO:0000313" key="1">
    <source>
        <dbReference type="EMBL" id="RPA88878.1"/>
    </source>
</evidence>